<dbReference type="Gene3D" id="3.40.50.720">
    <property type="entry name" value="NAD(P)-binding Rossmann-like Domain"/>
    <property type="match status" value="1"/>
</dbReference>
<dbReference type="KEGG" id="sus:Acid_7405"/>
<dbReference type="EMBL" id="CP000473">
    <property type="protein sequence ID" value="ABJ88314.1"/>
    <property type="molecule type" value="Genomic_DNA"/>
</dbReference>
<feature type="domain" description="3-hydroxyisobutyrate dehydrogenase-like NAD-binding" evidence="5">
    <location>
        <begin position="144"/>
        <end position="262"/>
    </location>
</feature>
<organism evidence="6">
    <name type="scientific">Solibacter usitatus (strain Ellin6076)</name>
    <dbReference type="NCBI Taxonomy" id="234267"/>
    <lineage>
        <taxon>Bacteria</taxon>
        <taxon>Pseudomonadati</taxon>
        <taxon>Acidobacteriota</taxon>
        <taxon>Terriglobia</taxon>
        <taxon>Bryobacterales</taxon>
        <taxon>Solibacteraceae</taxon>
        <taxon>Candidatus Solibacter</taxon>
    </lineage>
</organism>
<dbReference type="PIRSF" id="PIRSF000103">
    <property type="entry name" value="HIBADH"/>
    <property type="match status" value="1"/>
</dbReference>
<sequence length="267" mass="28057">MGLLGSAIADRLSAAGYTVVGYDLIPERRRGADSAQEVIGKCQTTFLCLPTSDVVAQVIGSVKPAAGITMVDCTTGEPESMAAMGEKLAKSGVDYLDATVLGSSKVVRSGAAVVMAGGRRESFDAASPLFRTFASRAFYLGPFGAGARMKLVVNLALGLHRAVLAETLAFAHACEVSPTVALEVLKAGAAYSRVMEDKGEKMLHHDFTVEARLSQHLKDVRLILDAAAAKHAKTPLSQVHRQLLEGLVTAGYGDADNSAIMMAYEQG</sequence>
<dbReference type="GO" id="GO:0016491">
    <property type="term" value="F:oxidoreductase activity"/>
    <property type="evidence" value="ECO:0007669"/>
    <property type="project" value="UniProtKB-KW"/>
</dbReference>
<feature type="active site" evidence="3">
    <location>
        <position position="150"/>
    </location>
</feature>
<dbReference type="GO" id="GO:0051287">
    <property type="term" value="F:NAD binding"/>
    <property type="evidence" value="ECO:0007669"/>
    <property type="project" value="InterPro"/>
</dbReference>
<accession>Q01PV6</accession>
<dbReference type="InParanoid" id="Q01PV6"/>
<dbReference type="InterPro" id="IPR051265">
    <property type="entry name" value="HIBADH-related_NP60_sf"/>
</dbReference>
<dbReference type="InterPro" id="IPR036291">
    <property type="entry name" value="NAD(P)-bd_dom_sf"/>
</dbReference>
<dbReference type="PANTHER" id="PTHR43580">
    <property type="entry name" value="OXIDOREDUCTASE GLYR1-RELATED"/>
    <property type="match status" value="1"/>
</dbReference>
<gene>
    <name evidence="6" type="ordered locus">Acid_7405</name>
</gene>
<dbReference type="AlphaFoldDB" id="Q01PV6"/>
<dbReference type="SUPFAM" id="SSF51735">
    <property type="entry name" value="NAD(P)-binding Rossmann-fold domains"/>
    <property type="match status" value="1"/>
</dbReference>
<dbReference type="HOGENOM" id="CLU_035117_0_6_0"/>
<evidence type="ECO:0000256" key="3">
    <source>
        <dbReference type="PIRSR" id="PIRSR000103-1"/>
    </source>
</evidence>
<dbReference type="InterPro" id="IPR015815">
    <property type="entry name" value="HIBADH-related"/>
</dbReference>
<reference evidence="6" key="1">
    <citation type="submission" date="2006-10" db="EMBL/GenBank/DDBJ databases">
        <title>Complete sequence of Solibacter usitatus Ellin6076.</title>
        <authorList>
            <consortium name="US DOE Joint Genome Institute"/>
            <person name="Copeland A."/>
            <person name="Lucas S."/>
            <person name="Lapidus A."/>
            <person name="Barry K."/>
            <person name="Detter J.C."/>
            <person name="Glavina del Rio T."/>
            <person name="Hammon N."/>
            <person name="Israni S."/>
            <person name="Dalin E."/>
            <person name="Tice H."/>
            <person name="Pitluck S."/>
            <person name="Thompson L.S."/>
            <person name="Brettin T."/>
            <person name="Bruce D."/>
            <person name="Han C."/>
            <person name="Tapia R."/>
            <person name="Gilna P."/>
            <person name="Schmutz J."/>
            <person name="Larimer F."/>
            <person name="Land M."/>
            <person name="Hauser L."/>
            <person name="Kyrpides N."/>
            <person name="Mikhailova N."/>
            <person name="Janssen P.H."/>
            <person name="Kuske C.R."/>
            <person name="Richardson P."/>
        </authorList>
    </citation>
    <scope>NUCLEOTIDE SEQUENCE</scope>
    <source>
        <strain evidence="6">Ellin6076</strain>
    </source>
</reference>
<dbReference type="InterPro" id="IPR006115">
    <property type="entry name" value="6PGDH_NADP-bd"/>
</dbReference>
<dbReference type="Gene3D" id="1.10.1040.10">
    <property type="entry name" value="N-(1-d-carboxylethyl)-l-norvaline Dehydrogenase, domain 2"/>
    <property type="match status" value="1"/>
</dbReference>
<evidence type="ECO:0000259" key="5">
    <source>
        <dbReference type="Pfam" id="PF14833"/>
    </source>
</evidence>
<evidence type="ECO:0000313" key="6">
    <source>
        <dbReference type="EMBL" id="ABJ88314.1"/>
    </source>
</evidence>
<dbReference type="eggNOG" id="COG2084">
    <property type="taxonomic scope" value="Bacteria"/>
</dbReference>
<dbReference type="InterPro" id="IPR029154">
    <property type="entry name" value="HIBADH-like_NADP-bd"/>
</dbReference>
<name>Q01PV6_SOLUE</name>
<dbReference type="PANTHER" id="PTHR43580:SF2">
    <property type="entry name" value="CYTOKINE-LIKE NUCLEAR FACTOR N-PAC"/>
    <property type="match status" value="1"/>
</dbReference>
<dbReference type="SUPFAM" id="SSF48179">
    <property type="entry name" value="6-phosphogluconate dehydrogenase C-terminal domain-like"/>
    <property type="match status" value="1"/>
</dbReference>
<keyword evidence="1" id="KW-0560">Oxidoreductase</keyword>
<dbReference type="InterPro" id="IPR013328">
    <property type="entry name" value="6PGD_dom2"/>
</dbReference>
<dbReference type="GO" id="GO:0050661">
    <property type="term" value="F:NADP binding"/>
    <property type="evidence" value="ECO:0007669"/>
    <property type="project" value="InterPro"/>
</dbReference>
<evidence type="ECO:0000256" key="2">
    <source>
        <dbReference type="ARBA" id="ARBA00023027"/>
    </source>
</evidence>
<dbReference type="Pfam" id="PF14833">
    <property type="entry name" value="NAD_binding_11"/>
    <property type="match status" value="1"/>
</dbReference>
<proteinExistence type="predicted"/>
<protein>
    <submittedName>
        <fullName evidence="6">6-phosphogluconate dehydrogenase, NAD-binding</fullName>
    </submittedName>
</protein>
<keyword evidence="2" id="KW-0520">NAD</keyword>
<evidence type="ECO:0000259" key="4">
    <source>
        <dbReference type="Pfam" id="PF03446"/>
    </source>
</evidence>
<evidence type="ECO:0000256" key="1">
    <source>
        <dbReference type="ARBA" id="ARBA00023002"/>
    </source>
</evidence>
<feature type="domain" description="6-phosphogluconate dehydrogenase NADP-binding" evidence="4">
    <location>
        <begin position="1"/>
        <end position="141"/>
    </location>
</feature>
<dbReference type="STRING" id="234267.Acid_7405"/>
<dbReference type="InterPro" id="IPR008927">
    <property type="entry name" value="6-PGluconate_DH-like_C_sf"/>
</dbReference>
<dbReference type="Pfam" id="PF03446">
    <property type="entry name" value="NAD_binding_2"/>
    <property type="match status" value="1"/>
</dbReference>